<accession>A0A392T6F8</accession>
<name>A0A392T6F8_9FABA</name>
<feature type="non-terminal residue" evidence="1">
    <location>
        <position position="64"/>
    </location>
</feature>
<dbReference type="AlphaFoldDB" id="A0A392T6F8"/>
<evidence type="ECO:0000313" key="2">
    <source>
        <dbReference type="Proteomes" id="UP000265520"/>
    </source>
</evidence>
<comment type="caution">
    <text evidence="1">The sequence shown here is derived from an EMBL/GenBank/DDBJ whole genome shotgun (WGS) entry which is preliminary data.</text>
</comment>
<dbReference type="Proteomes" id="UP000265520">
    <property type="component" value="Unassembled WGS sequence"/>
</dbReference>
<organism evidence="1 2">
    <name type="scientific">Trifolium medium</name>
    <dbReference type="NCBI Taxonomy" id="97028"/>
    <lineage>
        <taxon>Eukaryota</taxon>
        <taxon>Viridiplantae</taxon>
        <taxon>Streptophyta</taxon>
        <taxon>Embryophyta</taxon>
        <taxon>Tracheophyta</taxon>
        <taxon>Spermatophyta</taxon>
        <taxon>Magnoliopsida</taxon>
        <taxon>eudicotyledons</taxon>
        <taxon>Gunneridae</taxon>
        <taxon>Pentapetalae</taxon>
        <taxon>rosids</taxon>
        <taxon>fabids</taxon>
        <taxon>Fabales</taxon>
        <taxon>Fabaceae</taxon>
        <taxon>Papilionoideae</taxon>
        <taxon>50 kb inversion clade</taxon>
        <taxon>NPAAA clade</taxon>
        <taxon>Hologalegina</taxon>
        <taxon>IRL clade</taxon>
        <taxon>Trifolieae</taxon>
        <taxon>Trifolium</taxon>
    </lineage>
</organism>
<dbReference type="EMBL" id="LXQA010511215">
    <property type="protein sequence ID" value="MCI56372.1"/>
    <property type="molecule type" value="Genomic_DNA"/>
</dbReference>
<sequence>MPSREMTMTLDDVHCLLYLLIQGRMLDYKSIPTKTEGVGLMMEYSGSTKKEVEFEVKTTKGAHV</sequence>
<reference evidence="1 2" key="1">
    <citation type="journal article" date="2018" name="Front. Plant Sci.">
        <title>Red Clover (Trifolium pratense) and Zigzag Clover (T. medium) - A Picture of Genomic Similarities and Differences.</title>
        <authorList>
            <person name="Dluhosova J."/>
            <person name="Istvanek J."/>
            <person name="Nedelnik J."/>
            <person name="Repkova J."/>
        </authorList>
    </citation>
    <scope>NUCLEOTIDE SEQUENCE [LARGE SCALE GENOMIC DNA]</scope>
    <source>
        <strain evidence="2">cv. 10/8</strain>
        <tissue evidence="1">Leaf</tissue>
    </source>
</reference>
<evidence type="ECO:0000313" key="1">
    <source>
        <dbReference type="EMBL" id="MCI56372.1"/>
    </source>
</evidence>
<proteinExistence type="predicted"/>
<keyword evidence="2" id="KW-1185">Reference proteome</keyword>
<protein>
    <submittedName>
        <fullName evidence="1">Putative IMP dehydrogenase/GMP reductase</fullName>
    </submittedName>
</protein>